<dbReference type="PATRIC" id="fig|272123.3.peg.4750"/>
<dbReference type="Pfam" id="PF05419">
    <property type="entry name" value="GUN4"/>
    <property type="match status" value="1"/>
</dbReference>
<dbReference type="Gene3D" id="1.10.510.10">
    <property type="entry name" value="Transferase(Phosphotransferase) domain 1"/>
    <property type="match status" value="1"/>
</dbReference>
<dbReference type="CDD" id="cd14014">
    <property type="entry name" value="STKc_PknB_like"/>
    <property type="match status" value="1"/>
</dbReference>
<keyword evidence="2 10" id="KW-0723">Serine/threonine-protein kinase</keyword>
<dbReference type="OrthoDB" id="581647at2"/>
<proteinExistence type="predicted"/>
<dbReference type="Gene3D" id="1.10.10.1770">
    <property type="entry name" value="Gun4-like"/>
    <property type="match status" value="1"/>
</dbReference>
<dbReference type="GO" id="GO:0004674">
    <property type="term" value="F:protein serine/threonine kinase activity"/>
    <property type="evidence" value="ECO:0007669"/>
    <property type="project" value="UniProtKB-KW"/>
</dbReference>
<accession>K9ZMH1</accession>
<dbReference type="GO" id="GO:0005524">
    <property type="term" value="F:ATP binding"/>
    <property type="evidence" value="ECO:0007669"/>
    <property type="project" value="UniProtKB-KW"/>
</dbReference>
<name>K9ZMH1_ANACC</name>
<dbReference type="AlphaFoldDB" id="K9ZMH1"/>
<dbReference type="KEGG" id="acy:Anacy_4360"/>
<dbReference type="PANTHER" id="PTHR24363">
    <property type="entry name" value="SERINE/THREONINE PROTEIN KINASE"/>
    <property type="match status" value="1"/>
</dbReference>
<keyword evidence="5 10" id="KW-0418">Kinase</keyword>
<dbReference type="RefSeq" id="WP_015216338.1">
    <property type="nucleotide sequence ID" value="NC_019771.1"/>
</dbReference>
<feature type="domain" description="Protein kinase" evidence="9">
    <location>
        <begin position="15"/>
        <end position="275"/>
    </location>
</feature>
<sequence>MKLWQPNQHLNNGRFIIQRVMRSGGFGVTYSIREKATSKLFVLKALNYIQQNKVDFKQLQVKFVNEAVRLARCSHPHIVKVYEVIQEDGLWCMIMEYIDGEDLAEYINDNGVLAEEEALLYIDQIAQALEYIHHQGFLHRDIKPSNILLRRGKLEVVLIDFGLAREYSSGQIKSMTNDRTDGYAPIEQYQKRGNFGAYTDVYALAATLYTLLTKKVPIPAEYRNKNNTLPPPKQFNSQISDRVNNAILRGMALEPENRPQSVFEFRELLGLASMLPSQEIEEKLISVVGMDYTRLRELLASGKWKEADEETTRVMLAVVGRENEGWLSEKDIYNFPCQDIRTLDQLWVKYSNGRFGFSVQRRIYQSLRGTRKFHQEVWDAIGDKVGWKKDKKWMYYDDLTFDITAPEAHLPSGIFWFDSWWGRYGWFLLDGVERRFYYLVARVIKCNI</sequence>
<evidence type="ECO:0000256" key="2">
    <source>
        <dbReference type="ARBA" id="ARBA00022527"/>
    </source>
</evidence>
<evidence type="ECO:0000256" key="8">
    <source>
        <dbReference type="ARBA" id="ARBA00048679"/>
    </source>
</evidence>
<dbReference type="SMART" id="SM00220">
    <property type="entry name" value="S_TKc"/>
    <property type="match status" value="1"/>
</dbReference>
<dbReference type="HOGENOM" id="CLU_000288_135_5_3"/>
<evidence type="ECO:0000259" key="9">
    <source>
        <dbReference type="PROSITE" id="PS50011"/>
    </source>
</evidence>
<dbReference type="InterPro" id="IPR037215">
    <property type="entry name" value="GUN4-like_sf"/>
</dbReference>
<dbReference type="SUPFAM" id="SSF140869">
    <property type="entry name" value="GUN4-like"/>
    <property type="match status" value="1"/>
</dbReference>
<evidence type="ECO:0000256" key="4">
    <source>
        <dbReference type="ARBA" id="ARBA00022741"/>
    </source>
</evidence>
<dbReference type="EC" id="2.7.11.1" evidence="1"/>
<dbReference type="Proteomes" id="UP000010474">
    <property type="component" value="Chromosome"/>
</dbReference>
<dbReference type="InterPro" id="IPR011009">
    <property type="entry name" value="Kinase-like_dom_sf"/>
</dbReference>
<dbReference type="SUPFAM" id="SSF56112">
    <property type="entry name" value="Protein kinase-like (PK-like)"/>
    <property type="match status" value="1"/>
</dbReference>
<dbReference type="InterPro" id="IPR008271">
    <property type="entry name" value="Ser/Thr_kinase_AS"/>
</dbReference>
<dbReference type="Pfam" id="PF00069">
    <property type="entry name" value="Pkinase"/>
    <property type="match status" value="1"/>
</dbReference>
<protein>
    <recommendedName>
        <fullName evidence="1">non-specific serine/threonine protein kinase</fullName>
        <ecNumber evidence="1">2.7.11.1</ecNumber>
    </recommendedName>
</protein>
<dbReference type="EMBL" id="CP003659">
    <property type="protein sequence ID" value="AFZ59722.1"/>
    <property type="molecule type" value="Genomic_DNA"/>
</dbReference>
<dbReference type="CDD" id="cd16383">
    <property type="entry name" value="GUN4"/>
    <property type="match status" value="1"/>
</dbReference>
<dbReference type="PANTHER" id="PTHR24363:SF0">
    <property type="entry name" value="SERINE_THREONINE KINASE LIKE DOMAIN CONTAINING 1"/>
    <property type="match status" value="1"/>
</dbReference>
<keyword evidence="3" id="KW-0808">Transferase</keyword>
<evidence type="ECO:0000313" key="11">
    <source>
        <dbReference type="Proteomes" id="UP000010474"/>
    </source>
</evidence>
<comment type="catalytic activity">
    <reaction evidence="8">
        <text>L-seryl-[protein] + ATP = O-phospho-L-seryl-[protein] + ADP + H(+)</text>
        <dbReference type="Rhea" id="RHEA:17989"/>
        <dbReference type="Rhea" id="RHEA-COMP:9863"/>
        <dbReference type="Rhea" id="RHEA-COMP:11604"/>
        <dbReference type="ChEBI" id="CHEBI:15378"/>
        <dbReference type="ChEBI" id="CHEBI:29999"/>
        <dbReference type="ChEBI" id="CHEBI:30616"/>
        <dbReference type="ChEBI" id="CHEBI:83421"/>
        <dbReference type="ChEBI" id="CHEBI:456216"/>
        <dbReference type="EC" id="2.7.11.1"/>
    </reaction>
</comment>
<dbReference type="eggNOG" id="COG0515">
    <property type="taxonomic scope" value="Bacteria"/>
</dbReference>
<organism evidence="10 11">
    <name type="scientific">Anabaena cylindrica (strain ATCC 27899 / PCC 7122)</name>
    <dbReference type="NCBI Taxonomy" id="272123"/>
    <lineage>
        <taxon>Bacteria</taxon>
        <taxon>Bacillati</taxon>
        <taxon>Cyanobacteriota</taxon>
        <taxon>Cyanophyceae</taxon>
        <taxon>Nostocales</taxon>
        <taxon>Nostocaceae</taxon>
        <taxon>Anabaena</taxon>
    </lineage>
</organism>
<dbReference type="InterPro" id="IPR000719">
    <property type="entry name" value="Prot_kinase_dom"/>
</dbReference>
<keyword evidence="6" id="KW-0067">ATP-binding</keyword>
<dbReference type="STRING" id="272123.Anacy_4360"/>
<keyword evidence="4" id="KW-0547">Nucleotide-binding</keyword>
<evidence type="ECO:0000256" key="6">
    <source>
        <dbReference type="ARBA" id="ARBA00022840"/>
    </source>
</evidence>
<keyword evidence="11" id="KW-1185">Reference proteome</keyword>
<evidence type="ECO:0000256" key="7">
    <source>
        <dbReference type="ARBA" id="ARBA00047899"/>
    </source>
</evidence>
<dbReference type="PROSITE" id="PS50011">
    <property type="entry name" value="PROTEIN_KINASE_DOM"/>
    <property type="match status" value="1"/>
</dbReference>
<dbReference type="PROSITE" id="PS00108">
    <property type="entry name" value="PROTEIN_KINASE_ST"/>
    <property type="match status" value="1"/>
</dbReference>
<evidence type="ECO:0000256" key="5">
    <source>
        <dbReference type="ARBA" id="ARBA00022777"/>
    </source>
</evidence>
<evidence type="ECO:0000256" key="3">
    <source>
        <dbReference type="ARBA" id="ARBA00022679"/>
    </source>
</evidence>
<dbReference type="InterPro" id="IPR008629">
    <property type="entry name" value="GUN4-like"/>
</dbReference>
<evidence type="ECO:0000313" key="10">
    <source>
        <dbReference type="EMBL" id="AFZ59722.1"/>
    </source>
</evidence>
<gene>
    <name evidence="10" type="ordered locus">Anacy_4360</name>
</gene>
<comment type="catalytic activity">
    <reaction evidence="7">
        <text>L-threonyl-[protein] + ATP = O-phospho-L-threonyl-[protein] + ADP + H(+)</text>
        <dbReference type="Rhea" id="RHEA:46608"/>
        <dbReference type="Rhea" id="RHEA-COMP:11060"/>
        <dbReference type="Rhea" id="RHEA-COMP:11605"/>
        <dbReference type="ChEBI" id="CHEBI:15378"/>
        <dbReference type="ChEBI" id="CHEBI:30013"/>
        <dbReference type="ChEBI" id="CHEBI:30616"/>
        <dbReference type="ChEBI" id="CHEBI:61977"/>
        <dbReference type="ChEBI" id="CHEBI:456216"/>
        <dbReference type="EC" id="2.7.11.1"/>
    </reaction>
</comment>
<dbReference type="Gene3D" id="3.30.200.20">
    <property type="entry name" value="Phosphorylase Kinase, domain 1"/>
    <property type="match status" value="1"/>
</dbReference>
<dbReference type="Gene3D" id="1.25.40.620">
    <property type="match status" value="1"/>
</dbReference>
<reference evidence="11" key="1">
    <citation type="journal article" date="2013" name="Proc. Natl. Acad. Sci. U.S.A.">
        <title>Improving the coverage of the cyanobacterial phylum using diversity-driven genome sequencing.</title>
        <authorList>
            <person name="Shih P.M."/>
            <person name="Wu D."/>
            <person name="Latifi A."/>
            <person name="Axen S.D."/>
            <person name="Fewer D.P."/>
            <person name="Talla E."/>
            <person name="Calteau A."/>
            <person name="Cai F."/>
            <person name="Tandeau de Marsac N."/>
            <person name="Rippka R."/>
            <person name="Herdman M."/>
            <person name="Sivonen K."/>
            <person name="Coursin T."/>
            <person name="Laurent T."/>
            <person name="Goodwin L."/>
            <person name="Nolan M."/>
            <person name="Davenport K.W."/>
            <person name="Han C.S."/>
            <person name="Rubin E.M."/>
            <person name="Eisen J.A."/>
            <person name="Woyke T."/>
            <person name="Gugger M."/>
            <person name="Kerfeld C.A."/>
        </authorList>
    </citation>
    <scope>NUCLEOTIDE SEQUENCE [LARGE SCALE GENOMIC DNA]</scope>
    <source>
        <strain evidence="11">ATCC 27899 / PCC 7122</strain>
    </source>
</reference>
<evidence type="ECO:0000256" key="1">
    <source>
        <dbReference type="ARBA" id="ARBA00012513"/>
    </source>
</evidence>